<dbReference type="PANTHER" id="PTHR48081:SF8">
    <property type="entry name" value="ALPHA_BETA HYDROLASE FOLD-3 DOMAIN-CONTAINING PROTEIN-RELATED"/>
    <property type="match status" value="1"/>
</dbReference>
<dbReference type="InterPro" id="IPR050300">
    <property type="entry name" value="GDXG_lipolytic_enzyme"/>
</dbReference>
<gene>
    <name evidence="3" type="ORF">SAMN04487977_102474</name>
</gene>
<dbReference type="SUPFAM" id="SSF53474">
    <property type="entry name" value="alpha/beta-Hydrolases"/>
    <property type="match status" value="1"/>
</dbReference>
<dbReference type="Proteomes" id="UP000182360">
    <property type="component" value="Unassembled WGS sequence"/>
</dbReference>
<evidence type="ECO:0000256" key="1">
    <source>
        <dbReference type="ARBA" id="ARBA00022801"/>
    </source>
</evidence>
<dbReference type="InterPro" id="IPR013094">
    <property type="entry name" value="AB_hydrolase_3"/>
</dbReference>
<dbReference type="Pfam" id="PF07859">
    <property type="entry name" value="Abhydrolase_3"/>
    <property type="match status" value="1"/>
</dbReference>
<proteinExistence type="predicted"/>
<organism evidence="3 4">
    <name type="scientific">Treponema bryantii</name>
    <dbReference type="NCBI Taxonomy" id="163"/>
    <lineage>
        <taxon>Bacteria</taxon>
        <taxon>Pseudomonadati</taxon>
        <taxon>Spirochaetota</taxon>
        <taxon>Spirochaetia</taxon>
        <taxon>Spirochaetales</taxon>
        <taxon>Treponemataceae</taxon>
        <taxon>Treponema</taxon>
    </lineage>
</organism>
<feature type="domain" description="Alpha/beta hydrolase fold-3" evidence="2">
    <location>
        <begin position="74"/>
        <end position="279"/>
    </location>
</feature>
<evidence type="ECO:0000313" key="4">
    <source>
        <dbReference type="Proteomes" id="UP000182360"/>
    </source>
</evidence>
<dbReference type="RefSeq" id="WP_074641682.1">
    <property type="nucleotide sequence ID" value="NZ_FOFU01000002.1"/>
</dbReference>
<dbReference type="eggNOG" id="COG0657">
    <property type="taxonomic scope" value="Bacteria"/>
</dbReference>
<name>A0A1H9D8A7_9SPIR</name>
<protein>
    <submittedName>
        <fullName evidence="3">Acetyl esterase/lipase</fullName>
    </submittedName>
</protein>
<dbReference type="InterPro" id="IPR029058">
    <property type="entry name" value="AB_hydrolase_fold"/>
</dbReference>
<keyword evidence="1" id="KW-0378">Hydrolase</keyword>
<dbReference type="AlphaFoldDB" id="A0A1H9D8A7"/>
<dbReference type="Gene3D" id="3.40.50.1820">
    <property type="entry name" value="alpha/beta hydrolase"/>
    <property type="match status" value="1"/>
</dbReference>
<reference evidence="3 4" key="1">
    <citation type="submission" date="2016-10" db="EMBL/GenBank/DDBJ databases">
        <authorList>
            <person name="de Groot N.N."/>
        </authorList>
    </citation>
    <scope>NUCLEOTIDE SEQUENCE [LARGE SCALE GENOMIC DNA]</scope>
    <source>
        <strain evidence="3 4">B25</strain>
    </source>
</reference>
<dbReference type="EMBL" id="FOFU01000002">
    <property type="protein sequence ID" value="SEQ09619.1"/>
    <property type="molecule type" value="Genomic_DNA"/>
</dbReference>
<accession>A0A1H9D8A7</accession>
<evidence type="ECO:0000313" key="3">
    <source>
        <dbReference type="EMBL" id="SEQ09619.1"/>
    </source>
</evidence>
<dbReference type="GO" id="GO:0016787">
    <property type="term" value="F:hydrolase activity"/>
    <property type="evidence" value="ECO:0007669"/>
    <property type="project" value="UniProtKB-KW"/>
</dbReference>
<evidence type="ECO:0000259" key="2">
    <source>
        <dbReference type="Pfam" id="PF07859"/>
    </source>
</evidence>
<dbReference type="PANTHER" id="PTHR48081">
    <property type="entry name" value="AB HYDROLASE SUPERFAMILY PROTEIN C4A8.06C"/>
    <property type="match status" value="1"/>
</dbReference>
<dbReference type="OrthoDB" id="24847at2"/>
<sequence length="304" mass="34775">MKYPISKELKSISIYSGSMVGRLYPMVNFAYGFIKCKSDDYVMVEKYSTPGYDGAKLSTLVIEPRQYEGELPCIMFFHGGGFLMRASAAHYQIAKWYARQLKCKVVMPDYRLLPKHRYPIAIEDCYNTYMWVLQNAESMKINKEKIIVTGDSAGGNIAAAVTLMLHDRNQPLPKGAMLIYPVLDKRMCTTSMKHFTDTPIWDSNCDKLFWDMYLKGQDSSQTRYASISGIDDLGFFPPTYIEAAEYDCLHDEGIEFAEKLKAQGVPVEVHDMKGTCHGYETAIKSSIVEKCLAWRMEWIRNLKK</sequence>
<keyword evidence="4" id="KW-1185">Reference proteome</keyword>